<keyword evidence="13 16" id="KW-1035">Host cytoplasm</keyword>
<sequence>MAALHPTRLDEYCKLNDVSFFNLEIPCVFCNFNLTLQGLADFHQKDLCLIWKHNKCFACCPPCLRLTAKYEFENYFQCAVKCCMLESLVKIPLSELTVRCLFCFKKLSYEEKIYCCLQNLDFCLIRCHWKNLCRFCRSLQ</sequence>
<keyword evidence="5 16" id="KW-1090">Inhibition of host innate immune response by virus</keyword>
<evidence type="ECO:0000313" key="18">
    <source>
        <dbReference type="EMBL" id="AYD41502.1"/>
    </source>
</evidence>
<evidence type="ECO:0000256" key="9">
    <source>
        <dbReference type="ARBA" id="ARBA00023015"/>
    </source>
</evidence>
<comment type="caution">
    <text evidence="16">Lacks conserved residue(s) required for the propagation of feature annotation.</text>
</comment>
<evidence type="ECO:0000256" key="5">
    <source>
        <dbReference type="ARBA" id="ARBA00022632"/>
    </source>
</evidence>
<comment type="function">
    <text evidence="16">Plays a major role in the induction and maintenance of cellular transformation. E6 associates with host UBE3A/E6-AP ubiquitin-protein ligase and modulates its activity. Protects host keratinocytes from apoptosis by mediating the degradation of host BAK1. May also inhibit host immune response.</text>
</comment>
<dbReference type="GO" id="GO:0006355">
    <property type="term" value="P:regulation of DNA-templated transcription"/>
    <property type="evidence" value="ECO:0007669"/>
    <property type="project" value="UniProtKB-UniRule"/>
</dbReference>
<evidence type="ECO:0000256" key="4">
    <source>
        <dbReference type="ARBA" id="ARBA00022581"/>
    </source>
</evidence>
<dbReference type="InterPro" id="IPR038575">
    <property type="entry name" value="E6_sf"/>
</dbReference>
<keyword evidence="12 16" id="KW-0804">Transcription</keyword>
<comment type="subcellular location">
    <subcellularLocation>
        <location evidence="16 17">Host cytoplasm</location>
    </subcellularLocation>
    <subcellularLocation>
        <location evidence="16 17">Host nucleus</location>
    </subcellularLocation>
</comment>
<protein>
    <recommendedName>
        <fullName evidence="16 17">Protein E6</fullName>
    </recommendedName>
</protein>
<keyword evidence="14 16" id="KW-0899">Viral immunoevasion</keyword>
<evidence type="ECO:0000256" key="8">
    <source>
        <dbReference type="ARBA" id="ARBA00022833"/>
    </source>
</evidence>
<keyword evidence="9 16" id="KW-0805">Transcription regulation</keyword>
<dbReference type="Gene3D" id="3.30.240.40">
    <property type="entry name" value="E6 early regulatory protein"/>
    <property type="match status" value="2"/>
</dbReference>
<dbReference type="GO" id="GO:0006351">
    <property type="term" value="P:DNA-templated transcription"/>
    <property type="evidence" value="ECO:0007669"/>
    <property type="project" value="UniProtKB-UniRule"/>
</dbReference>
<keyword evidence="6 16" id="KW-0479">Metal-binding</keyword>
<evidence type="ECO:0000256" key="11">
    <source>
        <dbReference type="ARBA" id="ARBA00023159"/>
    </source>
</evidence>
<gene>
    <name evidence="16" type="primary">E6</name>
</gene>
<comment type="subunit">
    <text evidence="16">Forms homodimers. Interacts with ubiquitin-protein ligase UBE3A/E6-AP; this interaction stimulates UBE3A ubiquitin activity. Interacts with host BAK1.</text>
</comment>
<evidence type="ECO:0000256" key="2">
    <source>
        <dbReference type="ARBA" id="ARBA00022518"/>
    </source>
</evidence>
<proteinExistence type="inferred from homology"/>
<evidence type="ECO:0000256" key="6">
    <source>
        <dbReference type="ARBA" id="ARBA00022723"/>
    </source>
</evidence>
<dbReference type="SUPFAM" id="SSF161229">
    <property type="entry name" value="E6 C-terminal domain-like"/>
    <property type="match status" value="2"/>
</dbReference>
<dbReference type="GO" id="GO:0039502">
    <property type="term" value="P:symbiont-mediated suppression of host type I interferon-mediated signaling pathway"/>
    <property type="evidence" value="ECO:0007669"/>
    <property type="project" value="UniProtKB-UniRule"/>
</dbReference>
<dbReference type="GO" id="GO:0052170">
    <property type="term" value="P:symbiont-mediated suppression of host innate immune response"/>
    <property type="evidence" value="ECO:0007669"/>
    <property type="project" value="UniProtKB-KW"/>
</dbReference>
<feature type="zinc finger region" evidence="16">
    <location>
        <begin position="27"/>
        <end position="63"/>
    </location>
</feature>
<reference evidence="18" key="1">
    <citation type="journal article" date="2018" name="Nat. Med.">
        <title>Expanded skin virome in DOCK8-deficient patients.</title>
        <authorList>
            <consortium name="NISC Comparative Sequencing Program"/>
            <person name="Tirosh O."/>
            <person name="Conlan S."/>
            <person name="Deming C."/>
            <person name="Lee-Lin S.Q."/>
            <person name="Huang X."/>
            <person name="Su H.C."/>
            <person name="Freeman A.F."/>
            <person name="Segre J.A."/>
            <person name="Kong H.H."/>
        </authorList>
    </citation>
    <scope>NUCLEOTIDE SEQUENCE</scope>
    <source>
        <strain evidence="18">HPV-mSK_045</strain>
    </source>
</reference>
<keyword evidence="8 16" id="KW-0862">Zinc</keyword>
<name>A0A386H6Z9_9PAPI</name>
<keyword evidence="11 16" id="KW-0010">Activator</keyword>
<keyword evidence="15 16" id="KW-1119">Modulation of host cell apoptosis by virus</keyword>
<evidence type="ECO:0000256" key="3">
    <source>
        <dbReference type="ARBA" id="ARBA00022562"/>
    </source>
</evidence>
<keyword evidence="4 16" id="KW-0945">Host-virus interaction</keyword>
<evidence type="ECO:0000256" key="13">
    <source>
        <dbReference type="ARBA" id="ARBA00023200"/>
    </source>
</evidence>
<feature type="zinc finger region" evidence="16">
    <location>
        <begin position="100"/>
        <end position="136"/>
    </location>
</feature>
<dbReference type="GO" id="GO:0030430">
    <property type="term" value="C:host cell cytoplasm"/>
    <property type="evidence" value="ECO:0007669"/>
    <property type="project" value="UniProtKB-SubCell"/>
</dbReference>
<evidence type="ECO:0000256" key="7">
    <source>
        <dbReference type="ARBA" id="ARBA00022771"/>
    </source>
</evidence>
<evidence type="ECO:0000256" key="16">
    <source>
        <dbReference type="HAMAP-Rule" id="MF_04006"/>
    </source>
</evidence>
<accession>A0A386H6Z9</accession>
<evidence type="ECO:0000256" key="1">
    <source>
        <dbReference type="ARBA" id="ARBA00006346"/>
    </source>
</evidence>
<evidence type="ECO:0000256" key="15">
    <source>
        <dbReference type="ARBA" id="ARBA00023323"/>
    </source>
</evidence>
<evidence type="ECO:0000256" key="14">
    <source>
        <dbReference type="ARBA" id="ARBA00023280"/>
    </source>
</evidence>
<evidence type="ECO:0000256" key="10">
    <source>
        <dbReference type="ARBA" id="ARBA00023125"/>
    </source>
</evidence>
<dbReference type="GO" id="GO:0008270">
    <property type="term" value="F:zinc ion binding"/>
    <property type="evidence" value="ECO:0007669"/>
    <property type="project" value="UniProtKB-KW"/>
</dbReference>
<dbReference type="HAMAP" id="MF_04006">
    <property type="entry name" value="HPV_E6"/>
    <property type="match status" value="1"/>
</dbReference>
<keyword evidence="2 16" id="KW-0244">Early protein</keyword>
<evidence type="ECO:0000256" key="12">
    <source>
        <dbReference type="ARBA" id="ARBA00023163"/>
    </source>
</evidence>
<dbReference type="InterPro" id="IPR001334">
    <property type="entry name" value="E6"/>
</dbReference>
<dbReference type="EMBL" id="MH972558">
    <property type="protein sequence ID" value="AYD41502.1"/>
    <property type="molecule type" value="Genomic_DNA"/>
</dbReference>
<dbReference type="Pfam" id="PF00518">
    <property type="entry name" value="E6"/>
    <property type="match status" value="1"/>
</dbReference>
<dbReference type="GO" id="GO:0052150">
    <property type="term" value="P:symbiont-mediated perturbation of host apoptosis"/>
    <property type="evidence" value="ECO:0007669"/>
    <property type="project" value="UniProtKB-KW"/>
</dbReference>
<dbReference type="GO" id="GO:0003677">
    <property type="term" value="F:DNA binding"/>
    <property type="evidence" value="ECO:0007669"/>
    <property type="project" value="UniProtKB-UniRule"/>
</dbReference>
<evidence type="ECO:0000256" key="17">
    <source>
        <dbReference type="RuleBase" id="RU363123"/>
    </source>
</evidence>
<dbReference type="GO" id="GO:0042025">
    <property type="term" value="C:host cell nucleus"/>
    <property type="evidence" value="ECO:0007669"/>
    <property type="project" value="UniProtKB-SubCell"/>
</dbReference>
<keyword evidence="7 16" id="KW-0863">Zinc-finger</keyword>
<keyword evidence="10 16" id="KW-0238">DNA-binding</keyword>
<comment type="similarity">
    <text evidence="1 16 17">Belongs to the papillomaviridae E6 protein family.</text>
</comment>
<organism evidence="18">
    <name type="scientific">Human papillomavirus</name>
    <dbReference type="NCBI Taxonomy" id="10566"/>
    <lineage>
        <taxon>Viruses</taxon>
        <taxon>Monodnaviria</taxon>
        <taxon>Shotokuvirae</taxon>
        <taxon>Cossaviricota</taxon>
        <taxon>Papovaviricetes</taxon>
        <taxon>Zurhausenvirales</taxon>
        <taxon>Papillomaviridae</taxon>
    </lineage>
</organism>
<keyword evidence="3 16" id="KW-1048">Host nucleus</keyword>
<dbReference type="GO" id="GO:0039648">
    <property type="term" value="P:symbiont-mediated perturbation of host ubiquitin-like protein modification"/>
    <property type="evidence" value="ECO:0007669"/>
    <property type="project" value="UniProtKB-UniRule"/>
</dbReference>